<proteinExistence type="inferred from homology"/>
<dbReference type="GO" id="GO:0032259">
    <property type="term" value="P:methylation"/>
    <property type="evidence" value="ECO:0007669"/>
    <property type="project" value="UniProtKB-KW"/>
</dbReference>
<dbReference type="SUPFAM" id="SSF53335">
    <property type="entry name" value="S-adenosyl-L-methionine-dependent methyltransferases"/>
    <property type="match status" value="1"/>
</dbReference>
<dbReference type="Proteomes" id="UP000005018">
    <property type="component" value="Chromosome 1"/>
</dbReference>
<evidence type="ECO:0000256" key="3">
    <source>
        <dbReference type="ARBA" id="ARBA00022691"/>
    </source>
</evidence>
<feature type="domain" description="TRAM" evidence="6">
    <location>
        <begin position="136"/>
        <end position="201"/>
    </location>
</feature>
<dbReference type="RefSeq" id="XP_003866027.1">
    <property type="nucleotide sequence ID" value="XM_003865979.1"/>
</dbReference>
<dbReference type="InterPro" id="IPR030390">
    <property type="entry name" value="MeTrfase_TrmA_AS"/>
</dbReference>
<feature type="binding site" evidence="4">
    <location>
        <position position="436"/>
    </location>
    <ligand>
        <name>S-adenosyl-L-methionine</name>
        <dbReference type="ChEBI" id="CHEBI:59789"/>
    </ligand>
</feature>
<dbReference type="eggNOG" id="KOG2187">
    <property type="taxonomic scope" value="Eukaryota"/>
</dbReference>
<evidence type="ECO:0000256" key="5">
    <source>
        <dbReference type="PROSITE-ProRule" id="PRU10015"/>
    </source>
</evidence>
<dbReference type="Pfam" id="PF01938">
    <property type="entry name" value="TRAM"/>
    <property type="match status" value="1"/>
</dbReference>
<accession>H8WVW3</accession>
<evidence type="ECO:0000259" key="6">
    <source>
        <dbReference type="Pfam" id="PF01938"/>
    </source>
</evidence>
<evidence type="ECO:0000256" key="2">
    <source>
        <dbReference type="ARBA" id="ARBA00022679"/>
    </source>
</evidence>
<dbReference type="PROSITE" id="PS01230">
    <property type="entry name" value="TRMA_1"/>
    <property type="match status" value="1"/>
</dbReference>
<reference evidence="7 8" key="1">
    <citation type="journal article" date="2012" name="PLoS ONE">
        <title>Sequence and analysis of the genome of the pathogenic yeast Candida orthopsilosis.</title>
        <authorList>
            <person name="Riccombeni A."/>
            <person name="Vidanes G."/>
            <person name="Proux-Wera E."/>
            <person name="Wolfe K.H."/>
            <person name="Butler G."/>
        </authorList>
    </citation>
    <scope>NUCLEOTIDE SEQUENCE [LARGE SCALE GENOMIC DNA]</scope>
    <source>
        <strain evidence="7 8">Co 90-125</strain>
    </source>
</reference>
<dbReference type="InterPro" id="IPR010280">
    <property type="entry name" value="U5_MeTrfase_fam"/>
</dbReference>
<feature type="binding site" evidence="4">
    <location>
        <position position="382"/>
    </location>
    <ligand>
        <name>S-adenosyl-L-methionine</name>
        <dbReference type="ChEBI" id="CHEBI:59789"/>
    </ligand>
</feature>
<organism evidence="7 8">
    <name type="scientific">Candida orthopsilosis (strain 90-125)</name>
    <name type="common">Yeast</name>
    <dbReference type="NCBI Taxonomy" id="1136231"/>
    <lineage>
        <taxon>Eukaryota</taxon>
        <taxon>Fungi</taxon>
        <taxon>Dikarya</taxon>
        <taxon>Ascomycota</taxon>
        <taxon>Saccharomycotina</taxon>
        <taxon>Pichiomycetes</taxon>
        <taxon>Debaryomycetaceae</taxon>
        <taxon>Candida/Lodderomyces clade</taxon>
        <taxon>Candida</taxon>
    </lineage>
</organism>
<comment type="similarity">
    <text evidence="4">Belongs to the class I-like SAM-binding methyltransferase superfamily. RNA M5U methyltransferase family.</text>
</comment>
<dbReference type="Gene3D" id="2.40.50.140">
    <property type="entry name" value="Nucleic acid-binding proteins"/>
    <property type="match status" value="1"/>
</dbReference>
<keyword evidence="3 4" id="KW-0949">S-adenosyl-L-methionine</keyword>
<feature type="binding site" evidence="4">
    <location>
        <position position="413"/>
    </location>
    <ligand>
        <name>S-adenosyl-L-methionine</name>
        <dbReference type="ChEBI" id="CHEBI:59789"/>
    </ligand>
</feature>
<name>H8WVW3_CANO9</name>
<dbReference type="PROSITE" id="PS01231">
    <property type="entry name" value="TRMA_2"/>
    <property type="match status" value="1"/>
</dbReference>
<keyword evidence="8" id="KW-1185">Reference proteome</keyword>
<dbReference type="AlphaFoldDB" id="H8WVW3"/>
<keyword evidence="1 4" id="KW-0489">Methyltransferase</keyword>
<feature type="binding site" evidence="4">
    <location>
        <position position="490"/>
    </location>
    <ligand>
        <name>S-adenosyl-L-methionine</name>
        <dbReference type="ChEBI" id="CHEBI:59789"/>
    </ligand>
</feature>
<dbReference type="GO" id="GO:0009451">
    <property type="term" value="P:RNA modification"/>
    <property type="evidence" value="ECO:0007669"/>
    <property type="project" value="UniProtKB-ARBA"/>
</dbReference>
<dbReference type="Pfam" id="PF05958">
    <property type="entry name" value="tRNA_U5-meth_tr"/>
    <property type="match status" value="1"/>
</dbReference>
<dbReference type="InterPro" id="IPR030391">
    <property type="entry name" value="MeTrfase_TrmA_CS"/>
</dbReference>
<dbReference type="GO" id="GO:0008033">
    <property type="term" value="P:tRNA processing"/>
    <property type="evidence" value="ECO:0007669"/>
    <property type="project" value="InterPro"/>
</dbReference>
<protein>
    <recommendedName>
        <fullName evidence="6">TRAM domain-containing protein</fullName>
    </recommendedName>
</protein>
<sequence length="568" mass="65152">MNNGINVTGSAAQCCKMASPRKTQIRISMISFMFARIRPTQPLLWTVQRLYSGISSSKKQEKVSSLLKFFKKTKRRKDLADPTHPSNVTFLEIRQFLKDFSCQTHTNITDADIHNPYDIVKAFLPFQRRHNVIPSVKIRGTSHNGDGLAIIPKSMYASEYTDSENVLGKYTVLMIPKTAVGDKVKVLLKMHHEFYAEGELIEVLNKGSRQSKRNEQMILCKHFQECNGCQLQMLSYPEQLLFKQNVIKRAYQLFYPNLKIDRELGVVNPSPLQYSYRTKLTPHFEVRDGKCTKLGFQHVNNRGKIDVENCPIATVEINDKLHQARTKYLQGPPMKQLTLRQSMRIDHDTGEFYETALEGQSKVITERIEDFIYQFDSNCFFQNNNSVLPSVLDYIRYHMKQLETPVENVVDTYCGVGFFGIALSNFHEKLNVFGIEISESSIKYANHNMKLNGLYPERTKFILGDASNIFGNDEFKNSGIKGKGSVVIVDPSRKGSDELFLKQLLQFEPDMIVYVSCNVFTQARDLANFEELQGENQKYRVADVVGFDFFPQTKHVESVAILKRKLCT</sequence>
<dbReference type="GeneID" id="14536825"/>
<dbReference type="PROSITE" id="PS51622">
    <property type="entry name" value="SAM_MT_RNA_M5U_2"/>
    <property type="match status" value="1"/>
</dbReference>
<dbReference type="HOGENOM" id="CLU_014689_3_2_1"/>
<dbReference type="EMBL" id="HE681719">
    <property type="protein sequence ID" value="CCG20587.1"/>
    <property type="molecule type" value="Genomic_DNA"/>
</dbReference>
<dbReference type="GO" id="GO:0030697">
    <property type="term" value="F:tRNA (uracil(54)-C5)-methyltransferase activity, S-adenosyl methionine-dependent"/>
    <property type="evidence" value="ECO:0007669"/>
    <property type="project" value="InterPro"/>
</dbReference>
<dbReference type="InterPro" id="IPR025795">
    <property type="entry name" value="tRNA_(uracil-5-)_MeTrfase"/>
</dbReference>
<dbReference type="KEGG" id="cot:CORT_0A01960"/>
<dbReference type="OrthoDB" id="10250660at2759"/>
<keyword evidence="2 4" id="KW-0808">Transferase</keyword>
<dbReference type="CDD" id="cd02440">
    <property type="entry name" value="AdoMet_MTases"/>
    <property type="match status" value="1"/>
</dbReference>
<dbReference type="InterPro" id="IPR012340">
    <property type="entry name" value="NA-bd_OB-fold"/>
</dbReference>
<evidence type="ECO:0000256" key="1">
    <source>
        <dbReference type="ARBA" id="ARBA00022603"/>
    </source>
</evidence>
<dbReference type="Gene3D" id="3.40.50.150">
    <property type="entry name" value="Vaccinia Virus protein VP39"/>
    <property type="match status" value="2"/>
</dbReference>
<dbReference type="InterPro" id="IPR002792">
    <property type="entry name" value="TRAM_dom"/>
</dbReference>
<feature type="active site" evidence="5">
    <location>
        <position position="517"/>
    </location>
</feature>
<gene>
    <name evidence="7" type="ORF">CORT_0A01960</name>
</gene>
<dbReference type="PROSITE" id="PS51687">
    <property type="entry name" value="SAM_MT_RNA_M5U"/>
    <property type="match status" value="1"/>
</dbReference>
<dbReference type="PANTHER" id="PTHR11061">
    <property type="entry name" value="RNA M5U METHYLTRANSFERASE"/>
    <property type="match status" value="1"/>
</dbReference>
<dbReference type="InterPro" id="IPR029063">
    <property type="entry name" value="SAM-dependent_MTases_sf"/>
</dbReference>
<evidence type="ECO:0000256" key="4">
    <source>
        <dbReference type="PROSITE-ProRule" id="PRU01024"/>
    </source>
</evidence>
<dbReference type="PANTHER" id="PTHR11061:SF30">
    <property type="entry name" value="TRNA (URACIL(54)-C(5))-METHYLTRANSFERASE"/>
    <property type="match status" value="1"/>
</dbReference>
<evidence type="ECO:0000313" key="8">
    <source>
        <dbReference type="Proteomes" id="UP000005018"/>
    </source>
</evidence>
<evidence type="ECO:0000313" key="7">
    <source>
        <dbReference type="EMBL" id="CCG20587.1"/>
    </source>
</evidence>
<feature type="active site" description="Nucleophile" evidence="4">
    <location>
        <position position="517"/>
    </location>
</feature>